<evidence type="ECO:0000313" key="4">
    <source>
        <dbReference type="EMBL" id="OWR05495.1"/>
    </source>
</evidence>
<dbReference type="AlphaFoldDB" id="A0A254NBZ4"/>
<dbReference type="NCBIfam" id="TIGR02595">
    <property type="entry name" value="PEP_CTERM"/>
    <property type="match status" value="1"/>
</dbReference>
<evidence type="ECO:0000313" key="5">
    <source>
        <dbReference type="Proteomes" id="UP000197446"/>
    </source>
</evidence>
<evidence type="ECO:0000259" key="3">
    <source>
        <dbReference type="Pfam" id="PF07589"/>
    </source>
</evidence>
<keyword evidence="2" id="KW-0732">Signal</keyword>
<dbReference type="Pfam" id="PF07589">
    <property type="entry name" value="PEP-CTERM"/>
    <property type="match status" value="1"/>
</dbReference>
<accession>A0A254NBZ4</accession>
<dbReference type="InterPro" id="IPR013424">
    <property type="entry name" value="Ice-binding_C"/>
</dbReference>
<dbReference type="NCBIfam" id="NF033554">
    <property type="entry name" value="floc_PepA"/>
    <property type="match status" value="1"/>
</dbReference>
<evidence type="ECO:0000256" key="2">
    <source>
        <dbReference type="SAM" id="SignalP"/>
    </source>
</evidence>
<organism evidence="4 5">
    <name type="scientific">Roseateles puraquae</name>
    <dbReference type="NCBI Taxonomy" id="431059"/>
    <lineage>
        <taxon>Bacteria</taxon>
        <taxon>Pseudomonadati</taxon>
        <taxon>Pseudomonadota</taxon>
        <taxon>Betaproteobacteria</taxon>
        <taxon>Burkholderiales</taxon>
        <taxon>Sphaerotilaceae</taxon>
        <taxon>Roseateles</taxon>
    </lineage>
</organism>
<feature type="transmembrane region" description="Helical" evidence="1">
    <location>
        <begin position="255"/>
        <end position="272"/>
    </location>
</feature>
<name>A0A254NBZ4_9BURK</name>
<comment type="caution">
    <text evidence="4">The sequence shown here is derived from an EMBL/GenBank/DDBJ whole genome shotgun (WGS) entry which is preliminary data.</text>
</comment>
<proteinExistence type="predicted"/>
<dbReference type="RefSeq" id="WP_088481703.1">
    <property type="nucleotide sequence ID" value="NZ_JBCNLH010000002.1"/>
</dbReference>
<protein>
    <recommendedName>
        <fullName evidence="3">Ice-binding protein C-terminal domain-containing protein</fullName>
    </recommendedName>
</protein>
<keyword evidence="1" id="KW-0812">Transmembrane</keyword>
<dbReference type="Proteomes" id="UP000197446">
    <property type="component" value="Unassembled WGS sequence"/>
</dbReference>
<dbReference type="EMBL" id="NISI01000001">
    <property type="protein sequence ID" value="OWR05495.1"/>
    <property type="molecule type" value="Genomic_DNA"/>
</dbReference>
<keyword evidence="1" id="KW-0472">Membrane</keyword>
<keyword evidence="5" id="KW-1185">Reference proteome</keyword>
<feature type="domain" description="Ice-binding protein C-terminal" evidence="3">
    <location>
        <begin position="251"/>
        <end position="275"/>
    </location>
</feature>
<keyword evidence="1" id="KW-1133">Transmembrane helix</keyword>
<evidence type="ECO:0000256" key="1">
    <source>
        <dbReference type="SAM" id="Phobius"/>
    </source>
</evidence>
<feature type="chain" id="PRO_5012264992" description="Ice-binding protein C-terminal domain-containing protein" evidence="2">
    <location>
        <begin position="24"/>
        <end position="278"/>
    </location>
</feature>
<feature type="signal peptide" evidence="2">
    <location>
        <begin position="1"/>
        <end position="23"/>
    </location>
</feature>
<gene>
    <name evidence="4" type="ORF">CDO81_03265</name>
</gene>
<reference evidence="4 5" key="1">
    <citation type="journal article" date="2007" name="Int. J. Syst. Evol. Microbiol.">
        <title>Description of Pelomonas aquatica sp. nov. and Pelomonas puraquae sp. nov., isolated from industrial and haemodialysis water.</title>
        <authorList>
            <person name="Gomila M."/>
            <person name="Bowien B."/>
            <person name="Falsen E."/>
            <person name="Moore E.R."/>
            <person name="Lalucat J."/>
        </authorList>
    </citation>
    <scope>NUCLEOTIDE SEQUENCE [LARGE SCALE GENOMIC DNA]</scope>
    <source>
        <strain evidence="4 5">CCUG 52769</strain>
    </source>
</reference>
<sequence length="278" mass="28950">MMFSKQLKLAVVALAFGAAGAHAATVGLPVTIQESAGGGFPNQFVADQLSGQYDEVVTFQDASHFSTAAIFNAGQWFRNGNALSTQLNAVYPPLFPAYGYGIYAKFIGSGTYTTDGTTTTFKATYNAIELYLDQNQDTDWNVGGSASAVPSFGDLVLASGAASLTDDLLLGTASLTLAADGNSSGSGLANGNFEILFGDFQLKSPDGEAYFIAPRPFHIKLDLNGNFQSFIPVSGQSIQLLNNSANAFFVPVPEPGALALVGAAFLAVGVASKRRKSA</sequence>